<dbReference type="Pfam" id="PF11348">
    <property type="entry name" value="DUF3150"/>
    <property type="match status" value="1"/>
</dbReference>
<proteinExistence type="predicted"/>
<dbReference type="RefSeq" id="WP_256590170.1">
    <property type="nucleotide sequence ID" value="NZ_JAMDHA010000037.1"/>
</dbReference>
<dbReference type="InterPro" id="IPR021496">
    <property type="entry name" value="DUF3150"/>
</dbReference>
<name>A0A9X4C754_9PSED</name>
<organism evidence="1 2">
    <name type="scientific">Pseudomonas shahriarae</name>
    <dbReference type="NCBI Taxonomy" id="2745512"/>
    <lineage>
        <taxon>Bacteria</taxon>
        <taxon>Pseudomonadati</taxon>
        <taxon>Pseudomonadota</taxon>
        <taxon>Gammaproteobacteria</taxon>
        <taxon>Pseudomonadales</taxon>
        <taxon>Pseudomonadaceae</taxon>
        <taxon>Pseudomonas</taxon>
    </lineage>
</organism>
<accession>A0A9X4C754</accession>
<protein>
    <submittedName>
        <fullName evidence="1">DUF3150 domain-containing protein</fullName>
    </submittedName>
</protein>
<reference evidence="1 2" key="1">
    <citation type="submission" date="2022-05" db="EMBL/GenBank/DDBJ databases">
        <title>Novel Pseudomonas spp. Isolated from a Rainbow Trout Aquaculture Facility.</title>
        <authorList>
            <person name="Testerman T."/>
            <person name="Graf J."/>
        </authorList>
    </citation>
    <scope>NUCLEOTIDE SEQUENCE [LARGE SCALE GENOMIC DNA]</scope>
    <source>
        <strain evidence="1 2">ID1042</strain>
    </source>
</reference>
<evidence type="ECO:0000313" key="2">
    <source>
        <dbReference type="Proteomes" id="UP001148185"/>
    </source>
</evidence>
<keyword evidence="2" id="KW-1185">Reference proteome</keyword>
<dbReference type="AlphaFoldDB" id="A0A9X4C754"/>
<gene>
    <name evidence="1" type="ORF">M5G27_26995</name>
</gene>
<dbReference type="EMBL" id="JAMDHA010000037">
    <property type="protein sequence ID" value="MDD1011123.1"/>
    <property type="molecule type" value="Genomic_DNA"/>
</dbReference>
<comment type="caution">
    <text evidence="1">The sequence shown here is derived from an EMBL/GenBank/DDBJ whole genome shotgun (WGS) entry which is preliminary data.</text>
</comment>
<dbReference type="Proteomes" id="UP001148185">
    <property type="component" value="Unassembled WGS sequence"/>
</dbReference>
<evidence type="ECO:0000313" key="1">
    <source>
        <dbReference type="EMBL" id="MDD1011123.1"/>
    </source>
</evidence>
<sequence length="413" mass="44891">MQNSNLVQETQILSKLLLVDLNVSIWSGRKKLRAEDLGVDLNLPPSELASLGSKRITDPDEIKEFDRLKRRAIRLLETNGVRFMGGYGLPNDVAPAVAAELQDIQRLFTQQIQIFIGKYDQICIDWMNKWNGKPQWRKAIENAITPKAVVQQRLGFRFTLCRVVPDASDPTLSKGLEQEVQGLSGQLFREIADAAEDLLDNSFVGKGSVSRKAVSAMLKMHKKLSSLAFLNPKVQDVADYMMAVIGKLPKNGPYEGSQFQDLLGLIMNLSDETKILKMAEVFSKTSTDVQSTLQVQAPLVIDTSIAAPVVVGSTEPHLIDDVETAFDLAGESLLASDVAVDGGHTAPSVTLDELMTGTTLEGDMSIGELSALAEQIQASAFQSVPVVETSALPAAHIVAPVVELQSGAIEFCM</sequence>